<proteinExistence type="inferred from homology"/>
<dbReference type="Gene3D" id="3.30.70.2860">
    <property type="match status" value="1"/>
</dbReference>
<organism evidence="3 4">
    <name type="scientific">Enterococcus termitis</name>
    <dbReference type="NCBI Taxonomy" id="332950"/>
    <lineage>
        <taxon>Bacteria</taxon>
        <taxon>Bacillati</taxon>
        <taxon>Bacillota</taxon>
        <taxon>Bacilli</taxon>
        <taxon>Lactobacillales</taxon>
        <taxon>Enterococcaceae</taxon>
        <taxon>Enterococcus</taxon>
    </lineage>
</organism>
<dbReference type="Pfam" id="PF02464">
    <property type="entry name" value="CinA"/>
    <property type="match status" value="1"/>
</dbReference>
<dbReference type="Pfam" id="PF00994">
    <property type="entry name" value="MoCF_biosynth"/>
    <property type="match status" value="1"/>
</dbReference>
<dbReference type="InterPro" id="IPR036653">
    <property type="entry name" value="CinA-like_C"/>
</dbReference>
<evidence type="ECO:0000313" key="3">
    <source>
        <dbReference type="EMBL" id="OEG10556.1"/>
    </source>
</evidence>
<dbReference type="PATRIC" id="fig|332950.4.peg.3962"/>
<dbReference type="InterPro" id="IPR008136">
    <property type="entry name" value="CinA_C"/>
</dbReference>
<dbReference type="NCBIfam" id="TIGR00200">
    <property type="entry name" value="cinA_nterm"/>
    <property type="match status" value="1"/>
</dbReference>
<dbReference type="PIRSF" id="PIRSF006728">
    <property type="entry name" value="CinA"/>
    <property type="match status" value="1"/>
</dbReference>
<dbReference type="NCBIfam" id="NF001813">
    <property type="entry name" value="PRK00549.1"/>
    <property type="match status" value="1"/>
</dbReference>
<dbReference type="InterPro" id="IPR036425">
    <property type="entry name" value="MoaB/Mog-like_dom_sf"/>
</dbReference>
<sequence>MKAEIIAVGTELLLGQVVNTNATFLSEELADLGIEVYYHTVVGDNPTRLEQLLKQAQERSDLIVLCGGLGPTDDDLTKDTVAAHIQHSLVQDEQALAQLHSYFRFSKNKMTENNLRQTLMIEGGRAIQNPAGLAVGTLITEKDTTYLLLPGPPNELKPMFKQNARPLLEELFPQAEQLLSRVLRFYGIGESQLVTDLKELIDGQSNPTIAPYAKPNEVTLRLTANVTNHKKGEELLDQLEAKIMAQVGEYFYGYGDENSLVEVTVERLKQAGKTISAAESLTAGLFQSTLGDVPGVSEVFKGGFVTYSEKTKEQFLGIDPAILEEHGVVSEACAIAMAERTRELSEADIAVSFTGVAGPEELEGQPAGTVWIGLAEKGKPTIAELQHFTRDRRYIRRSAVMKGLDMIRRAVDRSK</sequence>
<dbReference type="NCBIfam" id="TIGR00177">
    <property type="entry name" value="molyb_syn"/>
    <property type="match status" value="1"/>
</dbReference>
<dbReference type="PANTHER" id="PTHR13939">
    <property type="entry name" value="NICOTINAMIDE-NUCLEOTIDE AMIDOHYDROLASE PNCC"/>
    <property type="match status" value="1"/>
</dbReference>
<dbReference type="Gene3D" id="3.40.980.10">
    <property type="entry name" value="MoaB/Mog-like domain"/>
    <property type="match status" value="1"/>
</dbReference>
<dbReference type="SMART" id="SM00852">
    <property type="entry name" value="MoCF_biosynth"/>
    <property type="match status" value="1"/>
</dbReference>
<dbReference type="NCBIfam" id="TIGR00199">
    <property type="entry name" value="PncC_domain"/>
    <property type="match status" value="1"/>
</dbReference>
<feature type="domain" description="MoaB/Mog" evidence="2">
    <location>
        <begin position="4"/>
        <end position="170"/>
    </location>
</feature>
<dbReference type="InterPro" id="IPR001453">
    <property type="entry name" value="MoaB/Mog_dom"/>
</dbReference>
<evidence type="ECO:0000313" key="4">
    <source>
        <dbReference type="Proteomes" id="UP000095094"/>
    </source>
</evidence>
<evidence type="ECO:0000259" key="2">
    <source>
        <dbReference type="SMART" id="SM00852"/>
    </source>
</evidence>
<name>A0A1E5GCU8_9ENTE</name>
<comment type="similarity">
    <text evidence="1">Belongs to the CinA family.</text>
</comment>
<dbReference type="InterPro" id="IPR041424">
    <property type="entry name" value="CinA_KH"/>
</dbReference>
<comment type="caution">
    <text evidence="3">The sequence shown here is derived from an EMBL/GenBank/DDBJ whole genome shotgun (WGS) entry which is preliminary data.</text>
</comment>
<evidence type="ECO:0000256" key="1">
    <source>
        <dbReference type="HAMAP-Rule" id="MF_00226"/>
    </source>
</evidence>
<dbReference type="InterPro" id="IPR008135">
    <property type="entry name" value="Competence-induced_CinA"/>
</dbReference>
<dbReference type="RefSeq" id="WP_069664337.1">
    <property type="nucleotide sequence ID" value="NZ_JBHUJJ010000001.1"/>
</dbReference>
<dbReference type="EMBL" id="MIJY01000043">
    <property type="protein sequence ID" value="OEG10556.1"/>
    <property type="molecule type" value="Genomic_DNA"/>
</dbReference>
<dbReference type="Gene3D" id="3.90.950.20">
    <property type="entry name" value="CinA-like"/>
    <property type="match status" value="1"/>
</dbReference>
<protein>
    <recommendedName>
        <fullName evidence="1">Putative competence-damage inducible protein</fullName>
    </recommendedName>
</protein>
<reference evidence="4" key="1">
    <citation type="submission" date="2016-09" db="EMBL/GenBank/DDBJ databases">
        <authorList>
            <person name="Gulvik C.A."/>
        </authorList>
    </citation>
    <scope>NUCLEOTIDE SEQUENCE [LARGE SCALE GENOMIC DNA]</scope>
    <source>
        <strain evidence="4">LMG 8895</strain>
    </source>
</reference>
<keyword evidence="4" id="KW-1185">Reference proteome</keyword>
<dbReference type="SUPFAM" id="SSF53218">
    <property type="entry name" value="Molybdenum cofactor biosynthesis proteins"/>
    <property type="match status" value="1"/>
</dbReference>
<dbReference type="InterPro" id="IPR050101">
    <property type="entry name" value="CinA"/>
</dbReference>
<dbReference type="CDD" id="cd00885">
    <property type="entry name" value="cinA"/>
    <property type="match status" value="1"/>
</dbReference>
<accession>A0A1E5GCU8</accession>
<dbReference type="AlphaFoldDB" id="A0A1E5GCU8"/>
<dbReference type="OrthoDB" id="9801454at2"/>
<gene>
    <name evidence="1" type="primary">cinA</name>
    <name evidence="3" type="ORF">BCR25_08790</name>
</gene>
<dbReference type="Proteomes" id="UP000095094">
    <property type="component" value="Unassembled WGS sequence"/>
</dbReference>
<dbReference type="Pfam" id="PF18146">
    <property type="entry name" value="CinA_KH"/>
    <property type="match status" value="1"/>
</dbReference>
<dbReference type="PANTHER" id="PTHR13939:SF0">
    <property type="entry name" value="NMN AMIDOHYDROLASE-LIKE PROTEIN YFAY"/>
    <property type="match status" value="1"/>
</dbReference>
<dbReference type="SUPFAM" id="SSF142433">
    <property type="entry name" value="CinA-like"/>
    <property type="match status" value="1"/>
</dbReference>
<dbReference type="HAMAP" id="MF_00226_B">
    <property type="entry name" value="CinA_B"/>
    <property type="match status" value="1"/>
</dbReference>